<evidence type="ECO:0000256" key="6">
    <source>
        <dbReference type="RuleBase" id="RU367128"/>
    </source>
</evidence>
<dbReference type="GO" id="GO:0008333">
    <property type="term" value="P:endosome to lysosome transport"/>
    <property type="evidence" value="ECO:0007669"/>
    <property type="project" value="TreeGrafter"/>
</dbReference>
<dbReference type="InterPro" id="IPR027417">
    <property type="entry name" value="P-loop_NTPase"/>
</dbReference>
<dbReference type="GO" id="GO:0005770">
    <property type="term" value="C:late endosome"/>
    <property type="evidence" value="ECO:0007669"/>
    <property type="project" value="TreeGrafter"/>
</dbReference>
<dbReference type="SUPFAM" id="SSF52540">
    <property type="entry name" value="P-loop containing nucleoside triphosphate hydrolases"/>
    <property type="match status" value="1"/>
</dbReference>
<dbReference type="GO" id="GO:0045335">
    <property type="term" value="C:phagocytic vesicle"/>
    <property type="evidence" value="ECO:0007669"/>
    <property type="project" value="TreeGrafter"/>
</dbReference>
<dbReference type="NCBIfam" id="TIGR00231">
    <property type="entry name" value="small_GTP"/>
    <property type="match status" value="1"/>
</dbReference>
<dbReference type="InterPro" id="IPR005225">
    <property type="entry name" value="Small_GTP-bd"/>
</dbReference>
<keyword evidence="2 6" id="KW-0547">Nucleotide-binding</keyword>
<keyword evidence="8" id="KW-1185">Reference proteome</keyword>
<keyword evidence="5 6" id="KW-0636">Prenylation</keyword>
<evidence type="ECO:0000256" key="3">
    <source>
        <dbReference type="ARBA" id="ARBA00023134"/>
    </source>
</evidence>
<dbReference type="InterPro" id="IPR030697">
    <property type="entry name" value="Rab29/Rab38/Rab32"/>
</dbReference>
<reference evidence="7 8" key="1">
    <citation type="journal article" date="2013" name="Genome Biol.">
        <title>Genome of Acanthamoeba castellanii highlights extensive lateral gene transfer and early evolution of tyrosine kinase signaling.</title>
        <authorList>
            <person name="Clarke M."/>
            <person name="Lohan A.J."/>
            <person name="Liu B."/>
            <person name="Lagkouvardos I."/>
            <person name="Roy S."/>
            <person name="Zafar N."/>
            <person name="Bertelli C."/>
            <person name="Schilde C."/>
            <person name="Kianianmomeni A."/>
            <person name="Burglin T.R."/>
            <person name="Frech C."/>
            <person name="Turcotte B."/>
            <person name="Kopec K.O."/>
            <person name="Synnott J.M."/>
            <person name="Choo C."/>
            <person name="Paponov I."/>
            <person name="Finkler A."/>
            <person name="Soon Heng Tan C."/>
            <person name="Hutchins A.P."/>
            <person name="Weinmeier T."/>
            <person name="Rattei T."/>
            <person name="Chu J.S."/>
            <person name="Gimenez G."/>
            <person name="Irimia M."/>
            <person name="Rigden D.J."/>
            <person name="Fitzpatrick D.A."/>
            <person name="Lorenzo-Morales J."/>
            <person name="Bateman A."/>
            <person name="Chiu C.H."/>
            <person name="Tang P."/>
            <person name="Hegemann P."/>
            <person name="Fromm H."/>
            <person name="Raoult D."/>
            <person name="Greub G."/>
            <person name="Miranda-Saavedra D."/>
            <person name="Chen N."/>
            <person name="Nash P."/>
            <person name="Ginger M.L."/>
            <person name="Horn M."/>
            <person name="Schaap P."/>
            <person name="Caler L."/>
            <person name="Loftus B."/>
        </authorList>
    </citation>
    <scope>NUCLEOTIDE SEQUENCE [LARGE SCALE GENOMIC DNA]</scope>
    <source>
        <strain evidence="7 8">Neff</strain>
    </source>
</reference>
<proteinExistence type="inferred from homology"/>
<dbReference type="GO" id="GO:0005764">
    <property type="term" value="C:lysosome"/>
    <property type="evidence" value="ECO:0007669"/>
    <property type="project" value="TreeGrafter"/>
</dbReference>
<keyword evidence="6" id="KW-0472">Membrane</keyword>
<name>L8HHY7_ACACF</name>
<dbReference type="SMART" id="SM00176">
    <property type="entry name" value="RAN"/>
    <property type="match status" value="1"/>
</dbReference>
<dbReference type="PANTHER" id="PTHR47981">
    <property type="entry name" value="RAB FAMILY"/>
    <property type="match status" value="1"/>
</dbReference>
<gene>
    <name evidence="7" type="ORF">ACA1_174900</name>
</gene>
<dbReference type="InterPro" id="IPR001806">
    <property type="entry name" value="Small_GTPase"/>
</dbReference>
<evidence type="ECO:0000256" key="1">
    <source>
        <dbReference type="ARBA" id="ARBA00006270"/>
    </source>
</evidence>
<evidence type="ECO:0000256" key="2">
    <source>
        <dbReference type="ARBA" id="ARBA00022741"/>
    </source>
</evidence>
<comment type="similarity">
    <text evidence="1 6">Belongs to the small GTPase superfamily. Rab family.</text>
</comment>
<dbReference type="Gene3D" id="3.40.50.300">
    <property type="entry name" value="P-loop containing nucleotide triphosphate hydrolases"/>
    <property type="match status" value="1"/>
</dbReference>
<evidence type="ECO:0000256" key="4">
    <source>
        <dbReference type="ARBA" id="ARBA00023288"/>
    </source>
</evidence>
<dbReference type="Pfam" id="PF00071">
    <property type="entry name" value="Ras"/>
    <property type="match status" value="1"/>
</dbReference>
<protein>
    <recommendedName>
        <fullName evidence="6">Ras-related protein Rab</fullName>
    </recommendedName>
</protein>
<dbReference type="RefSeq" id="XP_004356727.1">
    <property type="nucleotide sequence ID" value="XM_004356674.1"/>
</dbReference>
<keyword evidence="4 6" id="KW-0449">Lipoprotein</keyword>
<organism evidence="7 8">
    <name type="scientific">Acanthamoeba castellanii (strain ATCC 30010 / Neff)</name>
    <dbReference type="NCBI Taxonomy" id="1257118"/>
    <lineage>
        <taxon>Eukaryota</taxon>
        <taxon>Amoebozoa</taxon>
        <taxon>Discosea</taxon>
        <taxon>Longamoebia</taxon>
        <taxon>Centramoebida</taxon>
        <taxon>Acanthamoebidae</taxon>
        <taxon>Acanthamoeba</taxon>
    </lineage>
</organism>
<dbReference type="KEGG" id="acan:ACA1_174900"/>
<dbReference type="FunFam" id="3.40.50.300:FF:000222">
    <property type="entry name" value="RAB32, member RAS oncogene family"/>
    <property type="match status" value="1"/>
</dbReference>
<dbReference type="PANTHER" id="PTHR47981:SF39">
    <property type="entry name" value="RAS-RELATED PROTEIN RAB"/>
    <property type="match status" value="1"/>
</dbReference>
<dbReference type="PROSITE" id="PS51419">
    <property type="entry name" value="RAB"/>
    <property type="match status" value="1"/>
</dbReference>
<dbReference type="GO" id="GO:0016020">
    <property type="term" value="C:membrane"/>
    <property type="evidence" value="ECO:0007669"/>
    <property type="project" value="UniProtKB-SubCell"/>
</dbReference>
<dbReference type="SMART" id="SM00173">
    <property type="entry name" value="RAS"/>
    <property type="match status" value="1"/>
</dbReference>
<comment type="function">
    <text evidence="6">The small GTPases Rab are key regulators in vesicle trafficking.</text>
</comment>
<dbReference type="SMART" id="SM00175">
    <property type="entry name" value="RAB"/>
    <property type="match status" value="1"/>
</dbReference>
<dbReference type="PROSITE" id="PS51421">
    <property type="entry name" value="RAS"/>
    <property type="match status" value="1"/>
</dbReference>
<dbReference type="EMBL" id="KB007811">
    <property type="protein sequence ID" value="ELR24827.1"/>
    <property type="molecule type" value="Genomic_DNA"/>
</dbReference>
<evidence type="ECO:0000256" key="5">
    <source>
        <dbReference type="ARBA" id="ARBA00023289"/>
    </source>
</evidence>
<dbReference type="Proteomes" id="UP000011083">
    <property type="component" value="Unassembled WGS sequence"/>
</dbReference>
<evidence type="ECO:0000313" key="8">
    <source>
        <dbReference type="Proteomes" id="UP000011083"/>
    </source>
</evidence>
<dbReference type="GO" id="GO:0005525">
    <property type="term" value="F:GTP binding"/>
    <property type="evidence" value="ECO:0007669"/>
    <property type="project" value="UniProtKB-UniRule"/>
</dbReference>
<dbReference type="GO" id="GO:0003924">
    <property type="term" value="F:GTPase activity"/>
    <property type="evidence" value="ECO:0007669"/>
    <property type="project" value="UniProtKB-UniRule"/>
</dbReference>
<dbReference type="VEuPathDB" id="AmoebaDB:ACA1_174900"/>
<keyword evidence="3 6" id="KW-0342">GTP-binding</keyword>
<dbReference type="GO" id="GO:0090385">
    <property type="term" value="P:phagosome-lysosome fusion"/>
    <property type="evidence" value="ECO:0007669"/>
    <property type="project" value="TreeGrafter"/>
</dbReference>
<dbReference type="AlphaFoldDB" id="L8HHY7"/>
<dbReference type="GO" id="GO:0005802">
    <property type="term" value="C:trans-Golgi network"/>
    <property type="evidence" value="ECO:0007669"/>
    <property type="project" value="UniProtKB-UniRule"/>
</dbReference>
<dbReference type="PRINTS" id="PR00449">
    <property type="entry name" value="RASTRNSFRMNG"/>
</dbReference>
<evidence type="ECO:0000313" key="7">
    <source>
        <dbReference type="EMBL" id="ELR24827.1"/>
    </source>
</evidence>
<dbReference type="OMA" id="ARRKLCC"/>
<dbReference type="CDD" id="cd04107">
    <property type="entry name" value="Rab32_Rab38"/>
    <property type="match status" value="1"/>
</dbReference>
<comment type="subcellular location">
    <subcellularLocation>
        <location evidence="6">Membrane</location>
        <topology evidence="6">Lipid-anchor</topology>
    </subcellularLocation>
</comment>
<dbReference type="GeneID" id="14925857"/>
<dbReference type="SMART" id="SM00174">
    <property type="entry name" value="RHO"/>
    <property type="match status" value="1"/>
</dbReference>
<sequence length="216" mass="23568">MSHGHGGKAAEGPATEYLYKILVVGDIGTGKTAIIRRCVENQFSESYKTTIGVDFALKTIQRSNATIHLQLWDIAGQERYGNLTRVYYKEAVGAFVVFDLTRNSSFEAVKRWKEDIDNVRLPNGDPLPVVLLANKCDLVKTPLSEEVMNDYCKENGFLAWFATSAKENINIDEAVNFLVENIIVHGSNDAIKGPGPDALKVGGERGGAPDSNACGC</sequence>
<accession>L8HHY7</accession>
<dbReference type="OrthoDB" id="245989at2759"/>